<comment type="caution">
    <text evidence="1">The sequence shown here is derived from an EMBL/GenBank/DDBJ whole genome shotgun (WGS) entry which is preliminary data.</text>
</comment>
<proteinExistence type="predicted"/>
<organism evidence="1 2">
    <name type="scientific">Sporotomaculum syntrophicum</name>
    <dbReference type="NCBI Taxonomy" id="182264"/>
    <lineage>
        <taxon>Bacteria</taxon>
        <taxon>Bacillati</taxon>
        <taxon>Bacillota</taxon>
        <taxon>Clostridia</taxon>
        <taxon>Eubacteriales</taxon>
        <taxon>Desulfallaceae</taxon>
        <taxon>Sporotomaculum</taxon>
    </lineage>
</organism>
<sequence length="55" mass="5806">MAVSGDLREGISEAVRYPDGSGRCRPGAAGLNGYSSSLFTRNKLVRTLPGSARYS</sequence>
<gene>
    <name evidence="1" type="ORF">SPSYN_01782</name>
</gene>
<evidence type="ECO:0000313" key="1">
    <source>
        <dbReference type="EMBL" id="KAF1085639.1"/>
    </source>
</evidence>
<dbReference type="Proteomes" id="UP000798488">
    <property type="component" value="Unassembled WGS sequence"/>
</dbReference>
<evidence type="ECO:0000313" key="2">
    <source>
        <dbReference type="Proteomes" id="UP000798488"/>
    </source>
</evidence>
<dbReference type="AlphaFoldDB" id="A0A9D2WQR2"/>
<keyword evidence="2" id="KW-1185">Reference proteome</keyword>
<reference evidence="1" key="1">
    <citation type="submission" date="2016-02" db="EMBL/GenBank/DDBJ databases">
        <title>Draft Genome Sequence of Sporotomaculum syntrophicum Strain FB, a Syntrophic Benzoate Degrader.</title>
        <authorList>
            <person name="Nobu M.K."/>
            <person name="Narihiro T."/>
            <person name="Qiu Y.-L."/>
            <person name="Ohashi A."/>
            <person name="Liu W.-T."/>
            <person name="Yuji S."/>
        </authorList>
    </citation>
    <scope>NUCLEOTIDE SEQUENCE</scope>
    <source>
        <strain evidence="1">FB</strain>
    </source>
</reference>
<accession>A0A9D2WQR2</accession>
<name>A0A9D2WQR2_9FIRM</name>
<protein>
    <submittedName>
        <fullName evidence="1">Uncharacterized protein</fullName>
    </submittedName>
</protein>
<dbReference type="EMBL" id="LSRS01000003">
    <property type="protein sequence ID" value="KAF1085639.1"/>
    <property type="molecule type" value="Genomic_DNA"/>
</dbReference>